<dbReference type="AlphaFoldDB" id="A0AAN6TTQ3"/>
<evidence type="ECO:0000256" key="2">
    <source>
        <dbReference type="SAM" id="SignalP"/>
    </source>
</evidence>
<feature type="transmembrane region" description="Helical" evidence="1">
    <location>
        <begin position="259"/>
        <end position="279"/>
    </location>
</feature>
<proteinExistence type="predicted"/>
<dbReference type="Proteomes" id="UP001302602">
    <property type="component" value="Unassembled WGS sequence"/>
</dbReference>
<dbReference type="RefSeq" id="XP_062644270.1">
    <property type="nucleotide sequence ID" value="XM_062793636.1"/>
</dbReference>
<protein>
    <recommendedName>
        <fullName evidence="3">DUF7136 domain-containing protein</fullName>
    </recommendedName>
</protein>
<keyword evidence="5" id="KW-1185">Reference proteome</keyword>
<keyword evidence="2" id="KW-0732">Signal</keyword>
<gene>
    <name evidence="4" type="ORF">N657DRAFT_648997</name>
</gene>
<evidence type="ECO:0000313" key="5">
    <source>
        <dbReference type="Proteomes" id="UP001302602"/>
    </source>
</evidence>
<sequence>MCLFSRVASSLVVLLVCRGVIADAAGVLEIDVVFPRNETYAPNPWFPVVFAFRNAYLAEYLRPRIVWSIRNASDALGTVLGGRVHELSWVNWTIHEPYFVYGFADLEAAEGQWELFWWGDWLSCDLSGSEPAFKVNKTEPSQRSLEFTIEAGGQAVDLVAATANDDATCAQPGVALNVTDETRWVVDQPLDPNNYGDATCAVLASSTPTPTANPCQAEINSDAASSIWASLTARRCEYRDANGTLAGLDCPKDNATERLAVAGVVYLTAAFGALGYLLMRTSIQLLGSQSYIYIPNL</sequence>
<evidence type="ECO:0000313" key="4">
    <source>
        <dbReference type="EMBL" id="KAK4120499.1"/>
    </source>
</evidence>
<keyword evidence="1" id="KW-0472">Membrane</keyword>
<dbReference type="InterPro" id="IPR055560">
    <property type="entry name" value="DUF7136"/>
</dbReference>
<feature type="domain" description="DUF7136" evidence="3">
    <location>
        <begin position="24"/>
        <end position="238"/>
    </location>
</feature>
<dbReference type="GeneID" id="87830405"/>
<evidence type="ECO:0000256" key="1">
    <source>
        <dbReference type="SAM" id="Phobius"/>
    </source>
</evidence>
<reference evidence="4" key="1">
    <citation type="journal article" date="2023" name="Mol. Phylogenet. Evol.">
        <title>Genome-scale phylogeny and comparative genomics of the fungal order Sordariales.</title>
        <authorList>
            <person name="Hensen N."/>
            <person name="Bonometti L."/>
            <person name="Westerberg I."/>
            <person name="Brannstrom I.O."/>
            <person name="Guillou S."/>
            <person name="Cros-Aarteil S."/>
            <person name="Calhoun S."/>
            <person name="Haridas S."/>
            <person name="Kuo A."/>
            <person name="Mondo S."/>
            <person name="Pangilinan J."/>
            <person name="Riley R."/>
            <person name="LaButti K."/>
            <person name="Andreopoulos B."/>
            <person name="Lipzen A."/>
            <person name="Chen C."/>
            <person name="Yan M."/>
            <person name="Daum C."/>
            <person name="Ng V."/>
            <person name="Clum A."/>
            <person name="Steindorff A."/>
            <person name="Ohm R.A."/>
            <person name="Martin F."/>
            <person name="Silar P."/>
            <person name="Natvig D.O."/>
            <person name="Lalanne C."/>
            <person name="Gautier V."/>
            <person name="Ament-Velasquez S.L."/>
            <person name="Kruys A."/>
            <person name="Hutchinson M.I."/>
            <person name="Powell A.J."/>
            <person name="Barry K."/>
            <person name="Miller A.N."/>
            <person name="Grigoriev I.V."/>
            <person name="Debuchy R."/>
            <person name="Gladieux P."/>
            <person name="Hiltunen Thoren M."/>
            <person name="Johannesson H."/>
        </authorList>
    </citation>
    <scope>NUCLEOTIDE SEQUENCE</scope>
    <source>
        <strain evidence="4">CBS 731.68</strain>
    </source>
</reference>
<organism evidence="4 5">
    <name type="scientific">Parathielavia appendiculata</name>
    <dbReference type="NCBI Taxonomy" id="2587402"/>
    <lineage>
        <taxon>Eukaryota</taxon>
        <taxon>Fungi</taxon>
        <taxon>Dikarya</taxon>
        <taxon>Ascomycota</taxon>
        <taxon>Pezizomycotina</taxon>
        <taxon>Sordariomycetes</taxon>
        <taxon>Sordariomycetidae</taxon>
        <taxon>Sordariales</taxon>
        <taxon>Chaetomiaceae</taxon>
        <taxon>Parathielavia</taxon>
    </lineage>
</organism>
<keyword evidence="1" id="KW-1133">Transmembrane helix</keyword>
<dbReference type="EMBL" id="MU853238">
    <property type="protein sequence ID" value="KAK4120499.1"/>
    <property type="molecule type" value="Genomic_DNA"/>
</dbReference>
<reference evidence="4" key="2">
    <citation type="submission" date="2023-05" db="EMBL/GenBank/DDBJ databases">
        <authorList>
            <consortium name="Lawrence Berkeley National Laboratory"/>
            <person name="Steindorff A."/>
            <person name="Hensen N."/>
            <person name="Bonometti L."/>
            <person name="Westerberg I."/>
            <person name="Brannstrom I.O."/>
            <person name="Guillou S."/>
            <person name="Cros-Aarteil S."/>
            <person name="Calhoun S."/>
            <person name="Haridas S."/>
            <person name="Kuo A."/>
            <person name="Mondo S."/>
            <person name="Pangilinan J."/>
            <person name="Riley R."/>
            <person name="Labutti K."/>
            <person name="Andreopoulos B."/>
            <person name="Lipzen A."/>
            <person name="Chen C."/>
            <person name="Yanf M."/>
            <person name="Daum C."/>
            <person name="Ng V."/>
            <person name="Clum A."/>
            <person name="Ohm R."/>
            <person name="Martin F."/>
            <person name="Silar P."/>
            <person name="Natvig D."/>
            <person name="Lalanne C."/>
            <person name="Gautier V."/>
            <person name="Ament-Velasquez S.L."/>
            <person name="Kruys A."/>
            <person name="Hutchinson M.I."/>
            <person name="Powell A.J."/>
            <person name="Barry K."/>
            <person name="Miller A.N."/>
            <person name="Grigoriev I.V."/>
            <person name="Debuchy R."/>
            <person name="Gladieux P."/>
            <person name="Thoren M.H."/>
            <person name="Johannesson H."/>
        </authorList>
    </citation>
    <scope>NUCLEOTIDE SEQUENCE</scope>
    <source>
        <strain evidence="4">CBS 731.68</strain>
    </source>
</reference>
<dbReference type="Pfam" id="PF23584">
    <property type="entry name" value="DUF7136"/>
    <property type="match status" value="1"/>
</dbReference>
<comment type="caution">
    <text evidence="4">The sequence shown here is derived from an EMBL/GenBank/DDBJ whole genome shotgun (WGS) entry which is preliminary data.</text>
</comment>
<feature type="chain" id="PRO_5042965036" description="DUF7136 domain-containing protein" evidence="2">
    <location>
        <begin position="23"/>
        <end position="297"/>
    </location>
</feature>
<name>A0AAN6TTQ3_9PEZI</name>
<feature type="signal peptide" evidence="2">
    <location>
        <begin position="1"/>
        <end position="22"/>
    </location>
</feature>
<keyword evidence="1" id="KW-0812">Transmembrane</keyword>
<evidence type="ECO:0000259" key="3">
    <source>
        <dbReference type="Pfam" id="PF23584"/>
    </source>
</evidence>
<accession>A0AAN6TTQ3</accession>